<proteinExistence type="predicted"/>
<feature type="non-terminal residue" evidence="2">
    <location>
        <position position="1"/>
    </location>
</feature>
<comment type="caution">
    <text evidence="2">The sequence shown here is derived from an EMBL/GenBank/DDBJ whole genome shotgun (WGS) entry which is preliminary data.</text>
</comment>
<evidence type="ECO:0000256" key="1">
    <source>
        <dbReference type="SAM" id="MobiDB-lite"/>
    </source>
</evidence>
<feature type="region of interest" description="Disordered" evidence="1">
    <location>
        <begin position="25"/>
        <end position="49"/>
    </location>
</feature>
<gene>
    <name evidence="2" type="ORF">UW07_C0006G0001</name>
</gene>
<name>A0A0G1FS39_9BACT</name>
<evidence type="ECO:0000313" key="3">
    <source>
        <dbReference type="Proteomes" id="UP000033831"/>
    </source>
</evidence>
<organism evidence="2 3">
    <name type="scientific">Candidatus Nomurabacteria bacterium GW2011_GWF2_43_8</name>
    <dbReference type="NCBI Taxonomy" id="1618779"/>
    <lineage>
        <taxon>Bacteria</taxon>
        <taxon>Candidatus Nomuraibacteriota</taxon>
    </lineage>
</organism>
<protein>
    <submittedName>
        <fullName evidence="2">Uncharacterized protein</fullName>
    </submittedName>
</protein>
<evidence type="ECO:0000313" key="2">
    <source>
        <dbReference type="EMBL" id="KKT24883.1"/>
    </source>
</evidence>
<feature type="compositionally biased region" description="Pro residues" evidence="1">
    <location>
        <begin position="26"/>
        <end position="42"/>
    </location>
</feature>
<sequence length="543" mass="59541">ITVIDQLIQIVNVNINIITIIEITPPVQPPRPPTPPRTPEPVPQTLESRQSLDELRDSYLKAKRLRGNVFRGKFGRLFRRKLSFGTEEMDFGGKKGAEDLEEVREEYQKKLAEYRAGELATLQASLEARFLAGTVTPAQIKAEIQGKIVNLLSEEQNNIDTQSVRGIEKNLFEKMKTKWRQFGKTRLVAGLLLGGAAAATGGTAIGVGLVGVRAGMGAVGTYVGVEAGLERYSKLVGHKGLINKIGKAGHFITEESLYRHILTLSDEDVKKEAARLRMLQVEKGVSIDNISNDGRIALAILRRDNELAAEETVNTASLDPAARLADRLSNRLAIEVNSRNEVIESEVDRERIKKMLRKTTAVLAGGAVGWLIGGKLFHKPEVDVPSPHAPPLAPSHVIGGEPITPSHIPHIVTPGENTWKIIEANLDSRNTMAGLIEGTRTHMIDALKDMFDKMSPEELKHIGFSSGDADLLYVGDSLNMSDVLDNPGIITRALFNASNISPEQIASIVKNNTKIAHWLAEHRHELKGVFDSAMIEKVLRGTI</sequence>
<dbReference type="Proteomes" id="UP000033831">
    <property type="component" value="Unassembled WGS sequence"/>
</dbReference>
<dbReference type="EMBL" id="LCGX01000006">
    <property type="protein sequence ID" value="KKT24883.1"/>
    <property type="molecule type" value="Genomic_DNA"/>
</dbReference>
<reference evidence="2 3" key="1">
    <citation type="journal article" date="2015" name="Nature">
        <title>rRNA introns, odd ribosomes, and small enigmatic genomes across a large radiation of phyla.</title>
        <authorList>
            <person name="Brown C.T."/>
            <person name="Hug L.A."/>
            <person name="Thomas B.C."/>
            <person name="Sharon I."/>
            <person name="Castelle C.J."/>
            <person name="Singh A."/>
            <person name="Wilkins M.J."/>
            <person name="Williams K.H."/>
            <person name="Banfield J.F."/>
        </authorList>
    </citation>
    <scope>NUCLEOTIDE SEQUENCE [LARGE SCALE GENOMIC DNA]</scope>
</reference>
<dbReference type="AlphaFoldDB" id="A0A0G1FS39"/>
<accession>A0A0G1FS39</accession>